<keyword evidence="7" id="KW-0472">Membrane</keyword>
<feature type="signal peptide" evidence="11">
    <location>
        <begin position="1"/>
        <end position="26"/>
    </location>
</feature>
<comment type="function">
    <text evidence="9">May be a cell surface adhesion protein.</text>
</comment>
<dbReference type="Gene3D" id="2.30.180.10">
    <property type="entry name" value="FAS1 domain"/>
    <property type="match status" value="1"/>
</dbReference>
<dbReference type="Proteomes" id="UP001054252">
    <property type="component" value="Unassembled WGS sequence"/>
</dbReference>
<dbReference type="GO" id="GO:0098552">
    <property type="term" value="C:side of membrane"/>
    <property type="evidence" value="ECO:0007669"/>
    <property type="project" value="UniProtKB-KW"/>
</dbReference>
<dbReference type="EMBL" id="BPVZ01000080">
    <property type="protein sequence ID" value="GKV28818.1"/>
    <property type="molecule type" value="Genomic_DNA"/>
</dbReference>
<dbReference type="GO" id="GO:0009834">
    <property type="term" value="P:plant-type secondary cell wall biogenesis"/>
    <property type="evidence" value="ECO:0007669"/>
    <property type="project" value="UniProtKB-ARBA"/>
</dbReference>
<dbReference type="InterPro" id="IPR000782">
    <property type="entry name" value="FAS1_domain"/>
</dbReference>
<reference evidence="13 14" key="1">
    <citation type="journal article" date="2021" name="Commun. Biol.">
        <title>The genome of Shorea leprosula (Dipterocarpaceae) highlights the ecological relevance of drought in aseasonal tropical rainforests.</title>
        <authorList>
            <person name="Ng K.K.S."/>
            <person name="Kobayashi M.J."/>
            <person name="Fawcett J.A."/>
            <person name="Hatakeyama M."/>
            <person name="Paape T."/>
            <person name="Ng C.H."/>
            <person name="Ang C.C."/>
            <person name="Tnah L.H."/>
            <person name="Lee C.T."/>
            <person name="Nishiyama T."/>
            <person name="Sese J."/>
            <person name="O'Brien M.J."/>
            <person name="Copetti D."/>
            <person name="Mohd Noor M.I."/>
            <person name="Ong R.C."/>
            <person name="Putra M."/>
            <person name="Sireger I.Z."/>
            <person name="Indrioko S."/>
            <person name="Kosugi Y."/>
            <person name="Izuno A."/>
            <person name="Isagi Y."/>
            <person name="Lee S.L."/>
            <person name="Shimizu K.K."/>
        </authorList>
    </citation>
    <scope>NUCLEOTIDE SEQUENCE [LARGE SCALE GENOMIC DNA]</scope>
    <source>
        <strain evidence="13">214</strain>
    </source>
</reference>
<keyword evidence="4" id="KW-0336">GPI-anchor</keyword>
<feature type="compositionally biased region" description="Pro residues" evidence="10">
    <location>
        <begin position="195"/>
        <end position="205"/>
    </location>
</feature>
<comment type="subcellular location">
    <subcellularLocation>
        <location evidence="1">Cell membrane</location>
        <topology evidence="1">Lipid-anchor</topology>
        <topology evidence="1">GPI-anchor</topology>
    </subcellularLocation>
</comment>
<evidence type="ECO:0000259" key="12">
    <source>
        <dbReference type="PROSITE" id="PS50213"/>
    </source>
</evidence>
<dbReference type="PROSITE" id="PS50213">
    <property type="entry name" value="FAS1"/>
    <property type="match status" value="1"/>
</dbReference>
<evidence type="ECO:0000256" key="7">
    <source>
        <dbReference type="ARBA" id="ARBA00023136"/>
    </source>
</evidence>
<evidence type="ECO:0000256" key="11">
    <source>
        <dbReference type="SAM" id="SignalP"/>
    </source>
</evidence>
<dbReference type="PANTHER" id="PTHR32077:SF59">
    <property type="entry name" value="FASCICLIN-LIKE ARABINOGALACTAN PROTEIN 12"/>
    <property type="match status" value="1"/>
</dbReference>
<comment type="similarity">
    <text evidence="2">Belongs to the fasciclin-like AGP family.</text>
</comment>
<dbReference type="GO" id="GO:0005886">
    <property type="term" value="C:plasma membrane"/>
    <property type="evidence" value="ECO:0007669"/>
    <property type="project" value="UniProtKB-SubCell"/>
</dbReference>
<evidence type="ECO:0000313" key="13">
    <source>
        <dbReference type="EMBL" id="GKV28818.1"/>
    </source>
</evidence>
<evidence type="ECO:0000256" key="9">
    <source>
        <dbReference type="ARBA" id="ARBA00024686"/>
    </source>
</evidence>
<evidence type="ECO:0000256" key="2">
    <source>
        <dbReference type="ARBA" id="ARBA00007843"/>
    </source>
</evidence>
<dbReference type="SUPFAM" id="SSF82153">
    <property type="entry name" value="FAS1 domain"/>
    <property type="match status" value="1"/>
</dbReference>
<dbReference type="Pfam" id="PF02469">
    <property type="entry name" value="Fasciclin"/>
    <property type="match status" value="1"/>
</dbReference>
<keyword evidence="5 11" id="KW-0732">Signal</keyword>
<dbReference type="AlphaFoldDB" id="A0AAV5KW85"/>
<evidence type="ECO:0000256" key="6">
    <source>
        <dbReference type="ARBA" id="ARBA00022974"/>
    </source>
</evidence>
<keyword evidence="4" id="KW-0449">Lipoprotein</keyword>
<evidence type="ECO:0000256" key="3">
    <source>
        <dbReference type="ARBA" id="ARBA00022475"/>
    </source>
</evidence>
<keyword evidence="8" id="KW-0325">Glycoprotein</keyword>
<accession>A0AAV5KW85</accession>
<keyword evidence="6" id="KW-0654">Proteoglycan</keyword>
<keyword evidence="14" id="KW-1185">Reference proteome</keyword>
<feature type="domain" description="FAS1" evidence="12">
    <location>
        <begin position="42"/>
        <end position="186"/>
    </location>
</feature>
<gene>
    <name evidence="13" type="ORF">SLEP1_g37816</name>
</gene>
<evidence type="ECO:0000256" key="1">
    <source>
        <dbReference type="ARBA" id="ARBA00004609"/>
    </source>
</evidence>
<keyword evidence="3" id="KW-1003">Cell membrane</keyword>
<sequence>MMKQLLLTTFPSLLLFLLIHSSQTLAQAPAPALALPPAPSGPTNVTRILEKGGQFSIFIRLLKATGEDSNLNIQLNNSNNEMTIFAPSDNAFSSLKSGTLNQLTDEDKSELVQFHVISSYLTSTQFQTVSNPLRTEAGSAEPYNFPLNVTTTGSSVNISTGLTNTSVAGTVYTDGQLAVYQVDQVLLPEKIFGPKAPPAPAPAPTKPKKKSSIAAPVSNTEKSSGTAVNFAMQNVVFLGVMMIAMVANFSSRQ</sequence>
<comment type="caution">
    <text evidence="13">The sequence shown here is derived from an EMBL/GenBank/DDBJ whole genome shotgun (WGS) entry which is preliminary data.</text>
</comment>
<evidence type="ECO:0000313" key="14">
    <source>
        <dbReference type="Proteomes" id="UP001054252"/>
    </source>
</evidence>
<evidence type="ECO:0000256" key="8">
    <source>
        <dbReference type="ARBA" id="ARBA00023180"/>
    </source>
</evidence>
<proteinExistence type="inferred from homology"/>
<dbReference type="InterPro" id="IPR045003">
    <property type="entry name" value="FLA_A"/>
</dbReference>
<name>A0AAV5KW85_9ROSI</name>
<organism evidence="13 14">
    <name type="scientific">Rubroshorea leprosula</name>
    <dbReference type="NCBI Taxonomy" id="152421"/>
    <lineage>
        <taxon>Eukaryota</taxon>
        <taxon>Viridiplantae</taxon>
        <taxon>Streptophyta</taxon>
        <taxon>Embryophyta</taxon>
        <taxon>Tracheophyta</taxon>
        <taxon>Spermatophyta</taxon>
        <taxon>Magnoliopsida</taxon>
        <taxon>eudicotyledons</taxon>
        <taxon>Gunneridae</taxon>
        <taxon>Pentapetalae</taxon>
        <taxon>rosids</taxon>
        <taxon>malvids</taxon>
        <taxon>Malvales</taxon>
        <taxon>Dipterocarpaceae</taxon>
        <taxon>Rubroshorea</taxon>
    </lineage>
</organism>
<evidence type="ECO:0000256" key="4">
    <source>
        <dbReference type="ARBA" id="ARBA00022622"/>
    </source>
</evidence>
<dbReference type="PANTHER" id="PTHR32077">
    <property type="entry name" value="FASCICLIN-LIKE ARABINOGALACTAN PROTEIN"/>
    <property type="match status" value="1"/>
</dbReference>
<dbReference type="SMART" id="SM00554">
    <property type="entry name" value="FAS1"/>
    <property type="match status" value="1"/>
</dbReference>
<evidence type="ECO:0000256" key="5">
    <source>
        <dbReference type="ARBA" id="ARBA00022729"/>
    </source>
</evidence>
<feature type="chain" id="PRO_5043316057" description="FAS1 domain-containing protein" evidence="11">
    <location>
        <begin position="27"/>
        <end position="253"/>
    </location>
</feature>
<protein>
    <recommendedName>
        <fullName evidence="12">FAS1 domain-containing protein</fullName>
    </recommendedName>
</protein>
<dbReference type="InterPro" id="IPR036378">
    <property type="entry name" value="FAS1_dom_sf"/>
</dbReference>
<evidence type="ECO:0000256" key="10">
    <source>
        <dbReference type="SAM" id="MobiDB-lite"/>
    </source>
</evidence>
<dbReference type="FunFam" id="2.30.180.10:FF:000006">
    <property type="entry name" value="Fasciclin-like arabinogalactan protein 11"/>
    <property type="match status" value="1"/>
</dbReference>
<feature type="region of interest" description="Disordered" evidence="10">
    <location>
        <begin position="193"/>
        <end position="220"/>
    </location>
</feature>